<sequence length="156" mass="17680">MKRLIITSLLLFSFIVNGCSNMNTSLSGDGPPDVSLDIHDEMYGTILGSYCWSSVRVAECVDTVGPVELMEDKEPIKVQAGEQILLVMDFEPKPNEIHLSRIENSNETEVKIRNQTFTAPIDKGIYYYVYSVKWLDEKEENLSHGDAFYAFAFEVQ</sequence>
<organism evidence="2 3">
    <name type="scientific">Bhargavaea changchunensis</name>
    <dbReference type="NCBI Taxonomy" id="2134037"/>
    <lineage>
        <taxon>Bacteria</taxon>
        <taxon>Bacillati</taxon>
        <taxon>Bacillota</taxon>
        <taxon>Bacilli</taxon>
        <taxon>Bacillales</taxon>
        <taxon>Caryophanaceae</taxon>
        <taxon>Bhargavaea</taxon>
    </lineage>
</organism>
<protein>
    <recommendedName>
        <fullName evidence="4">Lipoprotein</fullName>
    </recommendedName>
</protein>
<gene>
    <name evidence="2" type="ORF">ACFQQH_02660</name>
</gene>
<dbReference type="RefSeq" id="WP_157294407.1">
    <property type="nucleotide sequence ID" value="NZ_JBHTCT010000005.1"/>
</dbReference>
<accession>A0ABW2NDN8</accession>
<evidence type="ECO:0000313" key="2">
    <source>
        <dbReference type="EMBL" id="MFC7364065.1"/>
    </source>
</evidence>
<feature type="chain" id="PRO_5047304760" description="Lipoprotein" evidence="1">
    <location>
        <begin position="19"/>
        <end position="156"/>
    </location>
</feature>
<feature type="signal peptide" evidence="1">
    <location>
        <begin position="1"/>
        <end position="18"/>
    </location>
</feature>
<evidence type="ECO:0000313" key="3">
    <source>
        <dbReference type="Proteomes" id="UP001596483"/>
    </source>
</evidence>
<evidence type="ECO:0008006" key="4">
    <source>
        <dbReference type="Google" id="ProtNLM"/>
    </source>
</evidence>
<dbReference type="EMBL" id="JBHTCT010000005">
    <property type="protein sequence ID" value="MFC7364065.1"/>
    <property type="molecule type" value="Genomic_DNA"/>
</dbReference>
<evidence type="ECO:0000256" key="1">
    <source>
        <dbReference type="SAM" id="SignalP"/>
    </source>
</evidence>
<comment type="caution">
    <text evidence="2">The sequence shown here is derived from an EMBL/GenBank/DDBJ whole genome shotgun (WGS) entry which is preliminary data.</text>
</comment>
<keyword evidence="3" id="KW-1185">Reference proteome</keyword>
<name>A0ABW2NDN8_9BACL</name>
<dbReference type="Proteomes" id="UP001596483">
    <property type="component" value="Unassembled WGS sequence"/>
</dbReference>
<proteinExistence type="predicted"/>
<keyword evidence="1" id="KW-0732">Signal</keyword>
<reference evidence="3" key="1">
    <citation type="journal article" date="2019" name="Int. J. Syst. Evol. Microbiol.">
        <title>The Global Catalogue of Microorganisms (GCM) 10K type strain sequencing project: providing services to taxonomists for standard genome sequencing and annotation.</title>
        <authorList>
            <consortium name="The Broad Institute Genomics Platform"/>
            <consortium name="The Broad Institute Genome Sequencing Center for Infectious Disease"/>
            <person name="Wu L."/>
            <person name="Ma J."/>
        </authorList>
    </citation>
    <scope>NUCLEOTIDE SEQUENCE [LARGE SCALE GENOMIC DNA]</scope>
    <source>
        <strain evidence="3">JCM 4738</strain>
    </source>
</reference>